<gene>
    <name evidence="1" type="ORF">PHMEG_00027075</name>
</gene>
<proteinExistence type="predicted"/>
<keyword evidence="2" id="KW-1185">Reference proteome</keyword>
<name>A0A225V8T3_9STRA</name>
<dbReference type="AlphaFoldDB" id="A0A225V8T3"/>
<evidence type="ECO:0000313" key="2">
    <source>
        <dbReference type="Proteomes" id="UP000198211"/>
    </source>
</evidence>
<organism evidence="1 2">
    <name type="scientific">Phytophthora megakarya</name>
    <dbReference type="NCBI Taxonomy" id="4795"/>
    <lineage>
        <taxon>Eukaryota</taxon>
        <taxon>Sar</taxon>
        <taxon>Stramenopiles</taxon>
        <taxon>Oomycota</taxon>
        <taxon>Peronosporomycetes</taxon>
        <taxon>Peronosporales</taxon>
        <taxon>Peronosporaceae</taxon>
        <taxon>Phytophthora</taxon>
    </lineage>
</organism>
<dbReference type="OrthoDB" id="125905at2759"/>
<dbReference type="Proteomes" id="UP000198211">
    <property type="component" value="Unassembled WGS sequence"/>
</dbReference>
<evidence type="ECO:0000313" key="1">
    <source>
        <dbReference type="EMBL" id="OWZ01514.1"/>
    </source>
</evidence>
<comment type="caution">
    <text evidence="1">The sequence shown here is derived from an EMBL/GenBank/DDBJ whole genome shotgun (WGS) entry which is preliminary data.</text>
</comment>
<accession>A0A225V8T3</accession>
<dbReference type="EMBL" id="NBNE01006789">
    <property type="protein sequence ID" value="OWZ01514.1"/>
    <property type="molecule type" value="Genomic_DNA"/>
</dbReference>
<sequence length="101" mass="11657">MLRTTLAFWRTLVLGPAKSRIMLRTRSIMISIHKGQNVPSQIIRIFLRRMQANNAAQERLKEMLHSLKQVEGSEVLFIQDDLDITCGIVLQTRVQKLALEQ</sequence>
<reference evidence="2" key="1">
    <citation type="submission" date="2017-03" db="EMBL/GenBank/DDBJ databases">
        <title>Phytopthora megakarya and P. palmivora, two closely related causual agents of cacao black pod achieved similar genome size and gene model numbers by different mechanisms.</title>
        <authorList>
            <person name="Ali S."/>
            <person name="Shao J."/>
            <person name="Larry D.J."/>
            <person name="Kronmiller B."/>
            <person name="Shen D."/>
            <person name="Strem M.D."/>
            <person name="Melnick R.L."/>
            <person name="Guiltinan M.J."/>
            <person name="Tyler B.M."/>
            <person name="Meinhardt L.W."/>
            <person name="Bailey B.A."/>
        </authorList>
    </citation>
    <scope>NUCLEOTIDE SEQUENCE [LARGE SCALE GENOMIC DNA]</scope>
    <source>
        <strain evidence="2">zdho120</strain>
    </source>
</reference>
<protein>
    <submittedName>
        <fullName evidence="1">Uncharacterized protein</fullName>
    </submittedName>
</protein>